<sequence length="74" mass="7881">MSVQSPTAPASAASAPTTAEPERVLRVAEVADHLDCNPQLIYALIQRGDLRALRVGRLIRVPLSALNEYLATAA</sequence>
<feature type="region of interest" description="Disordered" evidence="1">
    <location>
        <begin position="1"/>
        <end position="20"/>
    </location>
</feature>
<name>A0AAX0VHV9_MICLU</name>
<dbReference type="Proteomes" id="UP000234847">
    <property type="component" value="Unassembled WGS sequence"/>
</dbReference>
<feature type="domain" description="Helix-turn-helix" evidence="2">
    <location>
        <begin position="24"/>
        <end position="72"/>
    </location>
</feature>
<protein>
    <recommendedName>
        <fullName evidence="2">Helix-turn-helix domain-containing protein</fullName>
    </recommendedName>
</protein>
<dbReference type="Pfam" id="PF12728">
    <property type="entry name" value="HTH_17"/>
    <property type="match status" value="1"/>
</dbReference>
<evidence type="ECO:0000259" key="2">
    <source>
        <dbReference type="Pfam" id="PF12728"/>
    </source>
</evidence>
<organism evidence="3 4">
    <name type="scientific">Micrococcus luteus</name>
    <name type="common">Micrococcus lysodeikticus</name>
    <dbReference type="NCBI Taxonomy" id="1270"/>
    <lineage>
        <taxon>Bacteria</taxon>
        <taxon>Bacillati</taxon>
        <taxon>Actinomycetota</taxon>
        <taxon>Actinomycetes</taxon>
        <taxon>Micrococcales</taxon>
        <taxon>Micrococcaceae</taxon>
        <taxon>Micrococcus</taxon>
    </lineage>
</organism>
<feature type="compositionally biased region" description="Low complexity" evidence="1">
    <location>
        <begin position="1"/>
        <end position="19"/>
    </location>
</feature>
<evidence type="ECO:0000256" key="1">
    <source>
        <dbReference type="SAM" id="MobiDB-lite"/>
    </source>
</evidence>
<reference evidence="3 4" key="1">
    <citation type="submission" date="2017-12" db="EMBL/GenBank/DDBJ databases">
        <title>Phylogenetic diversity of female urinary microbiome.</title>
        <authorList>
            <person name="Thomas-White K."/>
            <person name="Wolfe A.J."/>
        </authorList>
    </citation>
    <scope>NUCLEOTIDE SEQUENCE [LARGE SCALE GENOMIC DNA]</scope>
    <source>
        <strain evidence="3 4">UMB0038</strain>
    </source>
</reference>
<comment type="caution">
    <text evidence="3">The sequence shown here is derived from an EMBL/GenBank/DDBJ whole genome shotgun (WGS) entry which is preliminary data.</text>
</comment>
<dbReference type="GO" id="GO:0003677">
    <property type="term" value="F:DNA binding"/>
    <property type="evidence" value="ECO:0007669"/>
    <property type="project" value="InterPro"/>
</dbReference>
<dbReference type="NCBIfam" id="TIGR01764">
    <property type="entry name" value="excise"/>
    <property type="match status" value="1"/>
</dbReference>
<gene>
    <name evidence="3" type="ORF">CYJ95_11045</name>
</gene>
<dbReference type="InterPro" id="IPR010093">
    <property type="entry name" value="SinI_DNA-bd"/>
</dbReference>
<dbReference type="RefSeq" id="WP_101966160.1">
    <property type="nucleotide sequence ID" value="NZ_JBIVHP010000015.1"/>
</dbReference>
<dbReference type="InterPro" id="IPR041657">
    <property type="entry name" value="HTH_17"/>
</dbReference>
<dbReference type="AlphaFoldDB" id="A0AAX0VHV9"/>
<accession>A0AAX0VHV9</accession>
<dbReference type="EMBL" id="PKJT01000015">
    <property type="protein sequence ID" value="PKZ79826.1"/>
    <property type="molecule type" value="Genomic_DNA"/>
</dbReference>
<proteinExistence type="predicted"/>
<evidence type="ECO:0000313" key="3">
    <source>
        <dbReference type="EMBL" id="PKZ79826.1"/>
    </source>
</evidence>
<evidence type="ECO:0000313" key="4">
    <source>
        <dbReference type="Proteomes" id="UP000234847"/>
    </source>
</evidence>